<dbReference type="PANTHER" id="PTHR43311:SF1">
    <property type="entry name" value="GLUTAMYL-Q TRNA(ASP) SYNTHETASE"/>
    <property type="match status" value="1"/>
</dbReference>
<dbReference type="PROSITE" id="PS00178">
    <property type="entry name" value="AA_TRNA_LIGASE_I"/>
    <property type="match status" value="1"/>
</dbReference>
<dbReference type="Pfam" id="PF19269">
    <property type="entry name" value="Anticodon_2"/>
    <property type="match status" value="1"/>
</dbReference>
<evidence type="ECO:0000313" key="11">
    <source>
        <dbReference type="EMBL" id="MBB5351600.1"/>
    </source>
</evidence>
<dbReference type="PANTHER" id="PTHR43311">
    <property type="entry name" value="GLUTAMATE--TRNA LIGASE"/>
    <property type="match status" value="1"/>
</dbReference>
<keyword evidence="12" id="KW-1185">Reference proteome</keyword>
<comment type="caution">
    <text evidence="11">The sequence shown here is derived from an EMBL/GenBank/DDBJ whole genome shotgun (WGS) entry which is preliminary data.</text>
</comment>
<keyword evidence="5 8" id="KW-0067">ATP-binding</keyword>
<name>A0A840VCF4_9BACT</name>
<feature type="binding site" evidence="8">
    <location>
        <position position="212"/>
    </location>
    <ligand>
        <name>ATP</name>
        <dbReference type="ChEBI" id="CHEBI:30616"/>
    </ligand>
</feature>
<keyword evidence="2" id="KW-0479">Metal-binding</keyword>
<dbReference type="InterPro" id="IPR001412">
    <property type="entry name" value="aa-tRNA-synth_I_CS"/>
</dbReference>
<comment type="catalytic activity">
    <reaction evidence="8">
        <text>tRNA(Glu) + L-glutamate + ATP = L-glutamyl-tRNA(Glu) + AMP + diphosphate</text>
        <dbReference type="Rhea" id="RHEA:23540"/>
        <dbReference type="Rhea" id="RHEA-COMP:9663"/>
        <dbReference type="Rhea" id="RHEA-COMP:9680"/>
        <dbReference type="ChEBI" id="CHEBI:29985"/>
        <dbReference type="ChEBI" id="CHEBI:30616"/>
        <dbReference type="ChEBI" id="CHEBI:33019"/>
        <dbReference type="ChEBI" id="CHEBI:78442"/>
        <dbReference type="ChEBI" id="CHEBI:78520"/>
        <dbReference type="ChEBI" id="CHEBI:456215"/>
        <dbReference type="EC" id="6.1.1.17"/>
    </reaction>
</comment>
<dbReference type="GO" id="GO:0008270">
    <property type="term" value="F:zinc ion binding"/>
    <property type="evidence" value="ECO:0007669"/>
    <property type="project" value="InterPro"/>
</dbReference>
<evidence type="ECO:0000256" key="2">
    <source>
        <dbReference type="ARBA" id="ARBA00022723"/>
    </source>
</evidence>
<comment type="subcellular location">
    <subcellularLocation>
        <location evidence="8">Cytoplasm</location>
    </subcellularLocation>
</comment>
<evidence type="ECO:0000313" key="12">
    <source>
        <dbReference type="Proteomes" id="UP000557717"/>
    </source>
</evidence>
<dbReference type="SUPFAM" id="SSF52374">
    <property type="entry name" value="Nucleotidylyl transferase"/>
    <property type="match status" value="1"/>
</dbReference>
<dbReference type="Gene3D" id="3.40.50.620">
    <property type="entry name" value="HUPs"/>
    <property type="match status" value="2"/>
</dbReference>
<dbReference type="InterPro" id="IPR008925">
    <property type="entry name" value="aa_tRNA-synth_I_cd-bd_sf"/>
</dbReference>
<dbReference type="InterPro" id="IPR049940">
    <property type="entry name" value="GluQ/Sye"/>
</dbReference>
<dbReference type="EMBL" id="JACHFD010000007">
    <property type="protein sequence ID" value="MBB5351600.1"/>
    <property type="molecule type" value="Genomic_DNA"/>
</dbReference>
<dbReference type="Proteomes" id="UP000557717">
    <property type="component" value="Unassembled WGS sequence"/>
</dbReference>
<dbReference type="HAMAP" id="MF_00022">
    <property type="entry name" value="Glu_tRNA_synth_type1"/>
    <property type="match status" value="1"/>
</dbReference>
<evidence type="ECO:0000256" key="3">
    <source>
        <dbReference type="ARBA" id="ARBA00022741"/>
    </source>
</evidence>
<evidence type="ECO:0000259" key="9">
    <source>
        <dbReference type="Pfam" id="PF00749"/>
    </source>
</evidence>
<dbReference type="AlphaFoldDB" id="A0A840VCF4"/>
<comment type="caution">
    <text evidence="8">Lacks conserved residue(s) required for the propagation of feature annotation.</text>
</comment>
<gene>
    <name evidence="8" type="primary">gltX</name>
    <name evidence="11" type="ORF">HNR46_001837</name>
</gene>
<organism evidence="11 12">
    <name type="scientific">Haloferula luteola</name>
    <dbReference type="NCBI Taxonomy" id="595692"/>
    <lineage>
        <taxon>Bacteria</taxon>
        <taxon>Pseudomonadati</taxon>
        <taxon>Verrucomicrobiota</taxon>
        <taxon>Verrucomicrobiia</taxon>
        <taxon>Verrucomicrobiales</taxon>
        <taxon>Verrucomicrobiaceae</taxon>
        <taxon>Haloferula</taxon>
    </lineage>
</organism>
<dbReference type="InterPro" id="IPR000924">
    <property type="entry name" value="Glu/Gln-tRNA-synth"/>
</dbReference>
<dbReference type="GO" id="GO:0000049">
    <property type="term" value="F:tRNA binding"/>
    <property type="evidence" value="ECO:0007669"/>
    <property type="project" value="InterPro"/>
</dbReference>
<dbReference type="PRINTS" id="PR00987">
    <property type="entry name" value="TRNASYNTHGLU"/>
</dbReference>
<keyword evidence="3 8" id="KW-0547">Nucleotide-binding</keyword>
<dbReference type="GO" id="GO:0005829">
    <property type="term" value="C:cytosol"/>
    <property type="evidence" value="ECO:0007669"/>
    <property type="project" value="TreeGrafter"/>
</dbReference>
<keyword evidence="8" id="KW-0963">Cytoplasm</keyword>
<feature type="domain" description="Aminoacyl-tRNA synthetase class I anticodon-binding" evidence="10">
    <location>
        <begin position="308"/>
        <end position="431"/>
    </location>
</feature>
<dbReference type="EC" id="6.1.1.17" evidence="8"/>
<dbReference type="InterPro" id="IPR020751">
    <property type="entry name" value="aa-tRNA-synth_I_codon-bd_sub2"/>
</dbReference>
<dbReference type="InterPro" id="IPR020058">
    <property type="entry name" value="Glu/Gln-tRNA-synth_Ib_cat-dom"/>
</dbReference>
<dbReference type="Pfam" id="PF00749">
    <property type="entry name" value="tRNA-synt_1c"/>
    <property type="match status" value="2"/>
</dbReference>
<evidence type="ECO:0000256" key="5">
    <source>
        <dbReference type="ARBA" id="ARBA00022840"/>
    </source>
</evidence>
<evidence type="ECO:0000256" key="6">
    <source>
        <dbReference type="ARBA" id="ARBA00022917"/>
    </source>
</evidence>
<dbReference type="GO" id="GO:0006424">
    <property type="term" value="P:glutamyl-tRNA aminoacylation"/>
    <property type="evidence" value="ECO:0007669"/>
    <property type="project" value="UniProtKB-UniRule"/>
</dbReference>
<dbReference type="RefSeq" id="WP_184017911.1">
    <property type="nucleotide sequence ID" value="NZ_JACHFD010000007.1"/>
</dbReference>
<dbReference type="GO" id="GO:0005524">
    <property type="term" value="F:ATP binding"/>
    <property type="evidence" value="ECO:0007669"/>
    <property type="project" value="UniProtKB-UniRule"/>
</dbReference>
<keyword evidence="7 8" id="KW-0030">Aminoacyl-tRNA synthetase</keyword>
<dbReference type="Gene3D" id="1.10.10.350">
    <property type="match status" value="1"/>
</dbReference>
<dbReference type="InterPro" id="IPR033910">
    <property type="entry name" value="GluRS_core"/>
</dbReference>
<reference evidence="11 12" key="1">
    <citation type="submission" date="2020-08" db="EMBL/GenBank/DDBJ databases">
        <title>Genomic Encyclopedia of Type Strains, Phase IV (KMG-IV): sequencing the most valuable type-strain genomes for metagenomic binning, comparative biology and taxonomic classification.</title>
        <authorList>
            <person name="Goeker M."/>
        </authorList>
    </citation>
    <scope>NUCLEOTIDE SEQUENCE [LARGE SCALE GENOMIC DNA]</scope>
    <source>
        <strain evidence="11 12">YC6886</strain>
    </source>
</reference>
<comment type="similarity">
    <text evidence="8">Belongs to the class-I aminoacyl-tRNA synthetase family. Glutamate--tRNA ligase type 1 subfamily.</text>
</comment>
<evidence type="ECO:0000256" key="7">
    <source>
        <dbReference type="ARBA" id="ARBA00023146"/>
    </source>
</evidence>
<sequence length="436" mass="48617">MQVRTRFAPSPTGYLHVGGARTALFNYLFARKHGGTFVLRVEDTDHARNTEAARAAIFDGMHWLGLDWDEGEGHGGDYGPYNQSERTPIYDRWFEVLREKGRVYEDDGAWRFRFERKPITMTDLVCGEVTIDYTNLDNTPDMVVKRSDGSYVFHFVNVVDDLEMQITHVIRGEDHLMNTPKHLQLFEAFGATPPQYAHIPLILNPDGSKMSKRDEGAAVGDYPRQGFLSESVVNFLALLGWNPKTDEEVFTLAELVDRFSLENVNRSPARFDIEKCAWLNQQHLTRLSTEALTASATPFVENAGLPINSRFPAALTAVREKVRLLSEIPDALGFLVLDDITIDDEPLAKVRSHDTAKPLLSALAETFAGLDEWTAETAKHAIGDTAKAHGAKPGQLMFPTRVALSGKGGGPDLGDILAILGQEECVRRLHHFTNTL</sequence>
<feature type="domain" description="Glutamyl/glutaminyl-tRNA synthetase class Ib catalytic" evidence="9">
    <location>
        <begin position="115"/>
        <end position="278"/>
    </location>
</feature>
<dbReference type="SUPFAM" id="SSF48163">
    <property type="entry name" value="An anticodon-binding domain of class I aminoacyl-tRNA synthetases"/>
    <property type="match status" value="1"/>
</dbReference>
<dbReference type="InterPro" id="IPR014729">
    <property type="entry name" value="Rossmann-like_a/b/a_fold"/>
</dbReference>
<keyword evidence="6 8" id="KW-0648">Protein biosynthesis</keyword>
<evidence type="ECO:0000256" key="1">
    <source>
        <dbReference type="ARBA" id="ARBA00022598"/>
    </source>
</evidence>
<proteinExistence type="inferred from homology"/>
<dbReference type="InterPro" id="IPR045462">
    <property type="entry name" value="aa-tRNA-synth_I_cd-bd"/>
</dbReference>
<keyword evidence="4" id="KW-0862">Zinc</keyword>
<protein>
    <recommendedName>
        <fullName evidence="8">Glutamate--tRNA ligase</fullName>
        <ecNumber evidence="8">6.1.1.17</ecNumber>
    </recommendedName>
    <alternativeName>
        <fullName evidence="8">Glutamyl-tRNA synthetase</fullName>
        <shortName evidence="8">GluRS</shortName>
    </alternativeName>
</protein>
<comment type="function">
    <text evidence="8">Catalyzes the attachment of glutamate to tRNA(Glu) in a two-step reaction: glutamate is first activated by ATP to form Glu-AMP and then transferred to the acceptor end of tRNA(Glu).</text>
</comment>
<accession>A0A840VCF4</accession>
<evidence type="ECO:0000256" key="8">
    <source>
        <dbReference type="HAMAP-Rule" id="MF_00022"/>
    </source>
</evidence>
<evidence type="ECO:0000259" key="10">
    <source>
        <dbReference type="Pfam" id="PF19269"/>
    </source>
</evidence>
<feature type="short sequence motif" description="'KMSKS' region" evidence="8">
    <location>
        <begin position="209"/>
        <end position="213"/>
    </location>
</feature>
<dbReference type="InterPro" id="IPR004527">
    <property type="entry name" value="Glu-tRNA-ligase_bac/mito"/>
</dbReference>
<comment type="subunit">
    <text evidence="8">Monomer.</text>
</comment>
<feature type="short sequence motif" description="'HIGH' region" evidence="8">
    <location>
        <begin position="9"/>
        <end position="19"/>
    </location>
</feature>
<evidence type="ECO:0000256" key="4">
    <source>
        <dbReference type="ARBA" id="ARBA00022833"/>
    </source>
</evidence>
<dbReference type="GO" id="GO:0004818">
    <property type="term" value="F:glutamate-tRNA ligase activity"/>
    <property type="evidence" value="ECO:0007669"/>
    <property type="project" value="UniProtKB-UniRule"/>
</dbReference>
<feature type="domain" description="Glutamyl/glutaminyl-tRNA synthetase class Ib catalytic" evidence="9">
    <location>
        <begin position="2"/>
        <end position="107"/>
    </location>
</feature>
<keyword evidence="1 8" id="KW-0436">Ligase</keyword>
<dbReference type="CDD" id="cd00808">
    <property type="entry name" value="GluRS_core"/>
    <property type="match status" value="1"/>
</dbReference>